<dbReference type="GO" id="GO:0020037">
    <property type="term" value="F:heme binding"/>
    <property type="evidence" value="ECO:0007669"/>
    <property type="project" value="InterPro"/>
</dbReference>
<dbReference type="PANTHER" id="PTHR24305:SF166">
    <property type="entry name" value="CYTOCHROME P450 12A4, MITOCHONDRIAL-RELATED"/>
    <property type="match status" value="1"/>
</dbReference>
<dbReference type="STRING" id="587909.SAMN05421810_101694"/>
<evidence type="ECO:0000313" key="7">
    <source>
        <dbReference type="Proteomes" id="UP000198727"/>
    </source>
</evidence>
<evidence type="ECO:0000256" key="1">
    <source>
        <dbReference type="ARBA" id="ARBA00001971"/>
    </source>
</evidence>
<feature type="binding site" description="axial binding residue" evidence="3">
    <location>
        <position position="373"/>
    </location>
    <ligand>
        <name>heme</name>
        <dbReference type="ChEBI" id="CHEBI:30413"/>
    </ligand>
    <ligandPart>
        <name>Fe</name>
        <dbReference type="ChEBI" id="CHEBI:18248"/>
    </ligandPart>
</feature>
<evidence type="ECO:0000256" key="5">
    <source>
        <dbReference type="SAM" id="MobiDB-lite"/>
    </source>
</evidence>
<comment type="similarity">
    <text evidence="2 4">Belongs to the cytochrome P450 family.</text>
</comment>
<dbReference type="InterPro" id="IPR050121">
    <property type="entry name" value="Cytochrome_P450_monoxygenase"/>
</dbReference>
<keyword evidence="3 4" id="KW-0479">Metal-binding</keyword>
<dbReference type="PROSITE" id="PS00086">
    <property type="entry name" value="CYTOCHROME_P450"/>
    <property type="match status" value="1"/>
</dbReference>
<keyword evidence="4" id="KW-0560">Oxidoreductase</keyword>
<dbReference type="InterPro" id="IPR002401">
    <property type="entry name" value="Cyt_P450_E_grp-I"/>
</dbReference>
<dbReference type="AlphaFoldDB" id="A0A1I5LW58"/>
<keyword evidence="3 4" id="KW-0349">Heme</keyword>
<dbReference type="RefSeq" id="WP_092527694.1">
    <property type="nucleotide sequence ID" value="NZ_FOWW01000001.1"/>
</dbReference>
<sequence>MGETSLPPGPALPTLVQTYLLWRHPERFLTACRRRYGPTFRVRALPYGVRVHVADPADIRRVFKGDPKVFHAGEGIATALGSMLGEHSLLALDEDDHQRQRRPMMRPFRGDTMRGYLDAIAAIAAESVRGWPVGRPFSLHPFMRRITIEVIVRVVLGTEAGTRRDRLRVLLTDVLEMGASEMIGWKWPLLARIGPWRRHRRMFAELEALLMAEVRDRGADPALAERADVLSVLLRESAGELTDVAVRDHLVTLLIAGYETTATALAWAFECITGHPEIQRGLVEDDAYLDAAIRESLRLRPIFFEISPRRLTEPVELGGYLLPEGTMVTPSVGVVHLSADHYERPAEFRPERWLRKSDGHQPWLPFGGGVRRCVGAEFAQREMAVVVRTVLRRGELRRAGAPERARPRHVTLVPSRGARVTFHPHRAGRGGEQDGPAARAG</sequence>
<dbReference type="GO" id="GO:0004497">
    <property type="term" value="F:monooxygenase activity"/>
    <property type="evidence" value="ECO:0007669"/>
    <property type="project" value="UniProtKB-KW"/>
</dbReference>
<dbReference type="Gene3D" id="1.10.630.10">
    <property type="entry name" value="Cytochrome P450"/>
    <property type="match status" value="1"/>
</dbReference>
<name>A0A1I5LW58_9PSEU</name>
<feature type="region of interest" description="Disordered" evidence="5">
    <location>
        <begin position="420"/>
        <end position="441"/>
    </location>
</feature>
<dbReference type="InterPro" id="IPR017972">
    <property type="entry name" value="Cyt_P450_CS"/>
</dbReference>
<evidence type="ECO:0000256" key="3">
    <source>
        <dbReference type="PIRSR" id="PIRSR602401-1"/>
    </source>
</evidence>
<dbReference type="Pfam" id="PF00067">
    <property type="entry name" value="p450"/>
    <property type="match status" value="1"/>
</dbReference>
<reference evidence="7" key="1">
    <citation type="submission" date="2016-10" db="EMBL/GenBank/DDBJ databases">
        <authorList>
            <person name="Varghese N."/>
            <person name="Submissions S."/>
        </authorList>
    </citation>
    <scope>NUCLEOTIDE SEQUENCE [LARGE SCALE GENOMIC DNA]</scope>
    <source>
        <strain evidence="7">CGMCC 4.5579</strain>
    </source>
</reference>
<proteinExistence type="inferred from homology"/>
<evidence type="ECO:0000256" key="2">
    <source>
        <dbReference type="ARBA" id="ARBA00010617"/>
    </source>
</evidence>
<dbReference type="GO" id="GO:0016705">
    <property type="term" value="F:oxidoreductase activity, acting on paired donors, with incorporation or reduction of molecular oxygen"/>
    <property type="evidence" value="ECO:0007669"/>
    <property type="project" value="InterPro"/>
</dbReference>
<accession>A0A1I5LW58</accession>
<comment type="cofactor">
    <cofactor evidence="1 3">
        <name>heme</name>
        <dbReference type="ChEBI" id="CHEBI:30413"/>
    </cofactor>
</comment>
<dbReference type="InterPro" id="IPR036396">
    <property type="entry name" value="Cyt_P450_sf"/>
</dbReference>
<keyword evidence="7" id="KW-1185">Reference proteome</keyword>
<dbReference type="EMBL" id="FOWW01000001">
    <property type="protein sequence ID" value="SFP01413.1"/>
    <property type="molecule type" value="Genomic_DNA"/>
</dbReference>
<dbReference type="PANTHER" id="PTHR24305">
    <property type="entry name" value="CYTOCHROME P450"/>
    <property type="match status" value="1"/>
</dbReference>
<dbReference type="SUPFAM" id="SSF48264">
    <property type="entry name" value="Cytochrome P450"/>
    <property type="match status" value="1"/>
</dbReference>
<dbReference type="PRINTS" id="PR00463">
    <property type="entry name" value="EP450I"/>
</dbReference>
<dbReference type="PRINTS" id="PR00385">
    <property type="entry name" value="P450"/>
</dbReference>
<keyword evidence="4" id="KW-0503">Monooxygenase</keyword>
<organism evidence="6 7">
    <name type="scientific">Amycolatopsis arida</name>
    <dbReference type="NCBI Taxonomy" id="587909"/>
    <lineage>
        <taxon>Bacteria</taxon>
        <taxon>Bacillati</taxon>
        <taxon>Actinomycetota</taxon>
        <taxon>Actinomycetes</taxon>
        <taxon>Pseudonocardiales</taxon>
        <taxon>Pseudonocardiaceae</taxon>
        <taxon>Amycolatopsis</taxon>
    </lineage>
</organism>
<keyword evidence="3 4" id="KW-0408">Iron</keyword>
<gene>
    <name evidence="6" type="ORF">SAMN05421810_101694</name>
</gene>
<evidence type="ECO:0000313" key="6">
    <source>
        <dbReference type="EMBL" id="SFP01413.1"/>
    </source>
</evidence>
<protein>
    <submittedName>
        <fullName evidence="6">Cytochrome P450</fullName>
    </submittedName>
</protein>
<dbReference type="InterPro" id="IPR001128">
    <property type="entry name" value="Cyt_P450"/>
</dbReference>
<dbReference type="GO" id="GO:0005506">
    <property type="term" value="F:iron ion binding"/>
    <property type="evidence" value="ECO:0007669"/>
    <property type="project" value="InterPro"/>
</dbReference>
<dbReference type="CDD" id="cd11053">
    <property type="entry name" value="CYP110-like"/>
    <property type="match status" value="1"/>
</dbReference>
<evidence type="ECO:0000256" key="4">
    <source>
        <dbReference type="RuleBase" id="RU000461"/>
    </source>
</evidence>
<dbReference type="Proteomes" id="UP000198727">
    <property type="component" value="Unassembled WGS sequence"/>
</dbReference>